<keyword evidence="6" id="KW-1133">Transmembrane helix</keyword>
<comment type="similarity">
    <text evidence="1">Belongs to the cytochrome P450 family.</text>
</comment>
<dbReference type="PRINTS" id="PR00463">
    <property type="entry name" value="EP450I"/>
</dbReference>
<evidence type="ECO:0000313" key="8">
    <source>
        <dbReference type="Proteomes" id="UP001054252"/>
    </source>
</evidence>
<organism evidence="7 8">
    <name type="scientific">Rubroshorea leprosula</name>
    <dbReference type="NCBI Taxonomy" id="152421"/>
    <lineage>
        <taxon>Eukaryota</taxon>
        <taxon>Viridiplantae</taxon>
        <taxon>Streptophyta</taxon>
        <taxon>Embryophyta</taxon>
        <taxon>Tracheophyta</taxon>
        <taxon>Spermatophyta</taxon>
        <taxon>Magnoliopsida</taxon>
        <taxon>eudicotyledons</taxon>
        <taxon>Gunneridae</taxon>
        <taxon>Pentapetalae</taxon>
        <taxon>rosids</taxon>
        <taxon>malvids</taxon>
        <taxon>Malvales</taxon>
        <taxon>Dipterocarpaceae</taxon>
        <taxon>Rubroshorea</taxon>
    </lineage>
</organism>
<reference evidence="7 8" key="1">
    <citation type="journal article" date="2021" name="Commun. Biol.">
        <title>The genome of Shorea leprosula (Dipterocarpaceae) highlights the ecological relevance of drought in aseasonal tropical rainforests.</title>
        <authorList>
            <person name="Ng K.K.S."/>
            <person name="Kobayashi M.J."/>
            <person name="Fawcett J.A."/>
            <person name="Hatakeyama M."/>
            <person name="Paape T."/>
            <person name="Ng C.H."/>
            <person name="Ang C.C."/>
            <person name="Tnah L.H."/>
            <person name="Lee C.T."/>
            <person name="Nishiyama T."/>
            <person name="Sese J."/>
            <person name="O'Brien M.J."/>
            <person name="Copetti D."/>
            <person name="Mohd Noor M.I."/>
            <person name="Ong R.C."/>
            <person name="Putra M."/>
            <person name="Sireger I.Z."/>
            <person name="Indrioko S."/>
            <person name="Kosugi Y."/>
            <person name="Izuno A."/>
            <person name="Isagi Y."/>
            <person name="Lee S.L."/>
            <person name="Shimizu K.K."/>
        </authorList>
    </citation>
    <scope>NUCLEOTIDE SEQUENCE [LARGE SCALE GENOMIC DNA]</scope>
    <source>
        <strain evidence="7">214</strain>
    </source>
</reference>
<dbReference type="Proteomes" id="UP001054252">
    <property type="component" value="Unassembled WGS sequence"/>
</dbReference>
<dbReference type="Pfam" id="PF00067">
    <property type="entry name" value="p450"/>
    <property type="match status" value="2"/>
</dbReference>
<evidence type="ECO:0000256" key="3">
    <source>
        <dbReference type="ARBA" id="ARBA00023002"/>
    </source>
</evidence>
<dbReference type="SUPFAM" id="SSF48264">
    <property type="entry name" value="Cytochrome P450"/>
    <property type="match status" value="2"/>
</dbReference>
<dbReference type="GO" id="GO:0004497">
    <property type="term" value="F:monooxygenase activity"/>
    <property type="evidence" value="ECO:0007669"/>
    <property type="project" value="InterPro"/>
</dbReference>
<dbReference type="GO" id="GO:0016705">
    <property type="term" value="F:oxidoreductase activity, acting on paired donors, with incorporation or reduction of molecular oxygen"/>
    <property type="evidence" value="ECO:0007669"/>
    <property type="project" value="InterPro"/>
</dbReference>
<dbReference type="GO" id="GO:0005506">
    <property type="term" value="F:iron ion binding"/>
    <property type="evidence" value="ECO:0007669"/>
    <property type="project" value="InterPro"/>
</dbReference>
<dbReference type="Gene3D" id="1.10.630.10">
    <property type="entry name" value="Cytochrome P450"/>
    <property type="match status" value="2"/>
</dbReference>
<name>A0AAV5L914_9ROSI</name>
<evidence type="ECO:0000256" key="5">
    <source>
        <dbReference type="PIRSR" id="PIRSR602401-1"/>
    </source>
</evidence>
<keyword evidence="8" id="KW-1185">Reference proteome</keyword>
<protein>
    <recommendedName>
        <fullName evidence="9">Cytochrome P450</fullName>
    </recommendedName>
</protein>
<feature type="transmembrane region" description="Helical" evidence="6">
    <location>
        <begin position="261"/>
        <end position="279"/>
    </location>
</feature>
<evidence type="ECO:0000256" key="1">
    <source>
        <dbReference type="ARBA" id="ARBA00010617"/>
    </source>
</evidence>
<gene>
    <name evidence="7" type="ORF">SLEP1_g42200</name>
</gene>
<dbReference type="CDD" id="cd11073">
    <property type="entry name" value="CYP76-like"/>
    <property type="match status" value="1"/>
</dbReference>
<dbReference type="InterPro" id="IPR001128">
    <property type="entry name" value="Cyt_P450"/>
</dbReference>
<dbReference type="FunFam" id="1.10.630.10:FF:000007">
    <property type="entry name" value="Cytochrome P450 76C4"/>
    <property type="match status" value="1"/>
</dbReference>
<dbReference type="PANTHER" id="PTHR47951:SF8">
    <property type="entry name" value="CYTOCHROME P450 93A2-LIKE"/>
    <property type="match status" value="1"/>
</dbReference>
<sequence>MSKFYDSLIDEFQSWWWAGFAVVLALYYALLMTKKSTRKLPLPPGPPGLPLLGNLPFLQPDLNHYLTKLSNTYGPIMRLQLGRKICIAISSPSLAKIILKDDDAIFANHEVLAASKILFYGGIDIIFSPNGPQWRKMRKIFAHQMMSNASLDACYALRQQGVREMVKDVHSKAGSPIDISEQMFIMVLKLTMSMVWGAPLLGEERNSIGPEFRRLVKEVVELISTPNISDFFPVLAPFDLQGIESKMKKIFLWLDQMFESSWWWAGFAVFLACYYAWLITKKSVRTPPLPPGPPGLPLLGNLPFLQPDLNHYLTKLSQTYGPIMRLQLGRKICIVVSSPSLAKIILKDNDEIFANHEVFAAARTLVYGGIDITFSPNGPQWKKMRRIFVHQLMSNASLDACYALRRQEVREMVKDVHSKAGSPIDISEQMFITTLNVTMNMVWGGQLHLEERNSIGPQFRRLVMGVFELLSRANISDLFPVLAPFDLQGIELKMKKLFLWFDQMFESVIAGRMKENDKVKNKDLLQFLLGLKHQGDEGSTPCLCIDEIKALFMDTLFAALETSSTMVEWAMTELLRHPAKMRRAREEIEEVVQNQNIVEESHLPKLLYLDAVIKEALRLYPVAPFLVPRNPSKDCCVAGYTIPQGSRIMINLWTIQRDPEVWGNPSEFEPERFLKEPERGNFHGNFFSFLPFESGRRICAGLPLAERMIKYVLATLLHSFEWEIPAEEKLDVSEKVGLVMKKKNPLVIIPIPRLATLEQYY</sequence>
<feature type="binding site" description="axial binding residue" evidence="5">
    <location>
        <position position="699"/>
    </location>
    <ligand>
        <name>heme</name>
        <dbReference type="ChEBI" id="CHEBI:30413"/>
    </ligand>
    <ligandPart>
        <name>Fe</name>
        <dbReference type="ChEBI" id="CHEBI:18248"/>
    </ligandPart>
</feature>
<dbReference type="EMBL" id="BPVZ01000102">
    <property type="protein sequence ID" value="GKV33736.1"/>
    <property type="molecule type" value="Genomic_DNA"/>
</dbReference>
<dbReference type="PANTHER" id="PTHR47951">
    <property type="entry name" value="OS08G0547900 PROTEIN"/>
    <property type="match status" value="1"/>
</dbReference>
<keyword evidence="3" id="KW-0560">Oxidoreductase</keyword>
<evidence type="ECO:0008006" key="9">
    <source>
        <dbReference type="Google" id="ProtNLM"/>
    </source>
</evidence>
<keyword evidence="5" id="KW-0349">Heme</keyword>
<evidence type="ECO:0000313" key="7">
    <source>
        <dbReference type="EMBL" id="GKV33736.1"/>
    </source>
</evidence>
<dbReference type="InterPro" id="IPR002401">
    <property type="entry name" value="Cyt_P450_E_grp-I"/>
</dbReference>
<accession>A0AAV5L914</accession>
<keyword evidence="2 5" id="KW-0479">Metal-binding</keyword>
<comment type="cofactor">
    <cofactor evidence="5">
        <name>heme</name>
        <dbReference type="ChEBI" id="CHEBI:30413"/>
    </cofactor>
</comment>
<proteinExistence type="inferred from homology"/>
<keyword evidence="6" id="KW-0812">Transmembrane</keyword>
<keyword evidence="6" id="KW-0472">Membrane</keyword>
<evidence type="ECO:0000256" key="4">
    <source>
        <dbReference type="ARBA" id="ARBA00023004"/>
    </source>
</evidence>
<feature type="transmembrane region" description="Helical" evidence="6">
    <location>
        <begin position="12"/>
        <end position="31"/>
    </location>
</feature>
<keyword evidence="4 5" id="KW-0408">Iron</keyword>
<dbReference type="AlphaFoldDB" id="A0AAV5L914"/>
<evidence type="ECO:0000256" key="2">
    <source>
        <dbReference type="ARBA" id="ARBA00022723"/>
    </source>
</evidence>
<dbReference type="InterPro" id="IPR036396">
    <property type="entry name" value="Cyt_P450_sf"/>
</dbReference>
<evidence type="ECO:0000256" key="6">
    <source>
        <dbReference type="SAM" id="Phobius"/>
    </source>
</evidence>
<dbReference type="GO" id="GO:0020037">
    <property type="term" value="F:heme binding"/>
    <property type="evidence" value="ECO:0007669"/>
    <property type="project" value="InterPro"/>
</dbReference>
<dbReference type="PRINTS" id="PR00385">
    <property type="entry name" value="P450"/>
</dbReference>
<comment type="caution">
    <text evidence="7">The sequence shown here is derived from an EMBL/GenBank/DDBJ whole genome shotgun (WGS) entry which is preliminary data.</text>
</comment>